<protein>
    <recommendedName>
        <fullName evidence="3">U1-type domain-containing protein</fullName>
    </recommendedName>
</protein>
<dbReference type="EMBL" id="JAUJYO010000017">
    <property type="protein sequence ID" value="KAK1293051.1"/>
    <property type="molecule type" value="Genomic_DNA"/>
</dbReference>
<sequence>MAGIIQRKVLPHHRILNPLSSGRIWVLWQDNLMDLIIISSSEQFVHCKASPVDGSAPFFFTAVYASNNFSDRLSLWHDLEVLALQSPSSPWIIGGDFNEIQFSNEKVGGRSIHSRHASRFNQCIEKCHLNDLRSIGGLFSWSNNQDNRIACKLDRALVNIHWTSSYSNSFIQVLSPGLSDHSPLLVTSRPPIPGGPRPFKYFQMWESHPDFSALVHDSWQKIFHGSPMFVLVKKLQHTKTVLKHWNRFVFGPVQQQLQVCRSSLEAAQYNLSMDPLNLGLISIETQAKSKYLDLVRVEESFMRQKSRQLWLSEGDRNTNFFYSMVKSRIARNSIRSVQLLDGSISSDPLTIKKHAVDYFEALLNKQCSAPVPQLPPMASLSVLDQFSDVPGLQVFEDDLSFTCSSCISEIRSSDRRLADHFGGKLHLGYMQIREKLAELESE</sequence>
<reference evidence="1" key="1">
    <citation type="journal article" date="2023" name="Nat. Commun.">
        <title>Diploid and tetraploid genomes of Acorus and the evolution of monocots.</title>
        <authorList>
            <person name="Ma L."/>
            <person name="Liu K.W."/>
            <person name="Li Z."/>
            <person name="Hsiao Y.Y."/>
            <person name="Qi Y."/>
            <person name="Fu T."/>
            <person name="Tang G.D."/>
            <person name="Zhang D."/>
            <person name="Sun W.H."/>
            <person name="Liu D.K."/>
            <person name="Li Y."/>
            <person name="Chen G.Z."/>
            <person name="Liu X.D."/>
            <person name="Liao X.Y."/>
            <person name="Jiang Y.T."/>
            <person name="Yu X."/>
            <person name="Hao Y."/>
            <person name="Huang J."/>
            <person name="Zhao X.W."/>
            <person name="Ke S."/>
            <person name="Chen Y.Y."/>
            <person name="Wu W.L."/>
            <person name="Hsu J.L."/>
            <person name="Lin Y.F."/>
            <person name="Huang M.D."/>
            <person name="Li C.Y."/>
            <person name="Huang L."/>
            <person name="Wang Z.W."/>
            <person name="Zhao X."/>
            <person name="Zhong W.Y."/>
            <person name="Peng D.H."/>
            <person name="Ahmad S."/>
            <person name="Lan S."/>
            <person name="Zhang J.S."/>
            <person name="Tsai W.C."/>
            <person name="Van de Peer Y."/>
            <person name="Liu Z.J."/>
        </authorList>
    </citation>
    <scope>NUCLEOTIDE SEQUENCE</scope>
    <source>
        <strain evidence="1">CP</strain>
    </source>
</reference>
<gene>
    <name evidence="1" type="ORF">QJS10_CPB17g00611</name>
</gene>
<keyword evidence="2" id="KW-1185">Reference proteome</keyword>
<dbReference type="AlphaFoldDB" id="A0AAV9CWC3"/>
<reference evidence="1" key="2">
    <citation type="submission" date="2023-06" db="EMBL/GenBank/DDBJ databases">
        <authorList>
            <person name="Ma L."/>
            <person name="Liu K.-W."/>
            <person name="Li Z."/>
            <person name="Hsiao Y.-Y."/>
            <person name="Qi Y."/>
            <person name="Fu T."/>
            <person name="Tang G."/>
            <person name="Zhang D."/>
            <person name="Sun W.-H."/>
            <person name="Liu D.-K."/>
            <person name="Li Y."/>
            <person name="Chen G.-Z."/>
            <person name="Liu X.-D."/>
            <person name="Liao X.-Y."/>
            <person name="Jiang Y.-T."/>
            <person name="Yu X."/>
            <person name="Hao Y."/>
            <person name="Huang J."/>
            <person name="Zhao X.-W."/>
            <person name="Ke S."/>
            <person name="Chen Y.-Y."/>
            <person name="Wu W.-L."/>
            <person name="Hsu J.-L."/>
            <person name="Lin Y.-F."/>
            <person name="Huang M.-D."/>
            <person name="Li C.-Y."/>
            <person name="Huang L."/>
            <person name="Wang Z.-W."/>
            <person name="Zhao X."/>
            <person name="Zhong W.-Y."/>
            <person name="Peng D.-H."/>
            <person name="Ahmad S."/>
            <person name="Lan S."/>
            <person name="Zhang J.-S."/>
            <person name="Tsai W.-C."/>
            <person name="Van De Peer Y."/>
            <person name="Liu Z.-J."/>
        </authorList>
    </citation>
    <scope>NUCLEOTIDE SEQUENCE</scope>
    <source>
        <strain evidence="1">CP</strain>
        <tissue evidence="1">Leaves</tissue>
    </source>
</reference>
<evidence type="ECO:0000313" key="2">
    <source>
        <dbReference type="Proteomes" id="UP001180020"/>
    </source>
</evidence>
<dbReference type="Proteomes" id="UP001180020">
    <property type="component" value="Unassembled WGS sequence"/>
</dbReference>
<name>A0AAV9CWC3_ACOCL</name>
<proteinExistence type="predicted"/>
<comment type="caution">
    <text evidence="1">The sequence shown here is derived from an EMBL/GenBank/DDBJ whole genome shotgun (WGS) entry which is preliminary data.</text>
</comment>
<dbReference type="SUPFAM" id="SSF56219">
    <property type="entry name" value="DNase I-like"/>
    <property type="match status" value="1"/>
</dbReference>
<evidence type="ECO:0008006" key="3">
    <source>
        <dbReference type="Google" id="ProtNLM"/>
    </source>
</evidence>
<dbReference type="PANTHER" id="PTHR33710:SF64">
    <property type="entry name" value="ENDONUCLEASE_EXONUCLEASE_PHOSPHATASE DOMAIN-CONTAINING PROTEIN"/>
    <property type="match status" value="1"/>
</dbReference>
<dbReference type="InterPro" id="IPR036691">
    <property type="entry name" value="Endo/exonu/phosph_ase_sf"/>
</dbReference>
<evidence type="ECO:0000313" key="1">
    <source>
        <dbReference type="EMBL" id="KAK1293051.1"/>
    </source>
</evidence>
<dbReference type="PANTHER" id="PTHR33710">
    <property type="entry name" value="BNAC02G09200D PROTEIN"/>
    <property type="match status" value="1"/>
</dbReference>
<dbReference type="Gene3D" id="3.60.10.10">
    <property type="entry name" value="Endonuclease/exonuclease/phosphatase"/>
    <property type="match status" value="1"/>
</dbReference>
<organism evidence="1 2">
    <name type="scientific">Acorus calamus</name>
    <name type="common">Sweet flag</name>
    <dbReference type="NCBI Taxonomy" id="4465"/>
    <lineage>
        <taxon>Eukaryota</taxon>
        <taxon>Viridiplantae</taxon>
        <taxon>Streptophyta</taxon>
        <taxon>Embryophyta</taxon>
        <taxon>Tracheophyta</taxon>
        <taxon>Spermatophyta</taxon>
        <taxon>Magnoliopsida</taxon>
        <taxon>Liliopsida</taxon>
        <taxon>Acoraceae</taxon>
        <taxon>Acorus</taxon>
    </lineage>
</organism>
<accession>A0AAV9CWC3</accession>